<dbReference type="InterPro" id="IPR005331">
    <property type="entry name" value="Sulfotransferase"/>
</dbReference>
<protein>
    <recommendedName>
        <fullName evidence="12">Carbohydrate sulfotransferase</fullName>
    </recommendedName>
</protein>
<feature type="transmembrane region" description="Helical" evidence="10">
    <location>
        <begin position="113"/>
        <end position="131"/>
    </location>
</feature>
<reference evidence="11" key="1">
    <citation type="submission" date="2021-01" db="EMBL/GenBank/DDBJ databases">
        <authorList>
            <person name="Corre E."/>
            <person name="Pelletier E."/>
            <person name="Niang G."/>
            <person name="Scheremetjew M."/>
            <person name="Finn R."/>
            <person name="Kale V."/>
            <person name="Holt S."/>
            <person name="Cochrane G."/>
            <person name="Meng A."/>
            <person name="Brown T."/>
            <person name="Cohen L."/>
        </authorList>
    </citation>
    <scope>NUCLEOTIDE SEQUENCE</scope>
    <source>
        <strain evidence="11">CCMP3278</strain>
    </source>
</reference>
<dbReference type="PANTHER" id="PTHR12137">
    <property type="entry name" value="CARBOHYDRATE SULFOTRANSFERASE"/>
    <property type="match status" value="1"/>
</dbReference>
<keyword evidence="5 10" id="KW-1133">Transmembrane helix</keyword>
<feature type="region of interest" description="Disordered" evidence="9">
    <location>
        <begin position="37"/>
        <end position="67"/>
    </location>
</feature>
<keyword evidence="3" id="KW-0808">Transferase</keyword>
<gene>
    <name evidence="11" type="ORF">TOLI1172_LOCUS7715</name>
</gene>
<evidence type="ECO:0000256" key="1">
    <source>
        <dbReference type="ARBA" id="ARBA00004323"/>
    </source>
</evidence>
<evidence type="ECO:0000256" key="2">
    <source>
        <dbReference type="ARBA" id="ARBA00006339"/>
    </source>
</evidence>
<evidence type="ECO:0000256" key="6">
    <source>
        <dbReference type="ARBA" id="ARBA00023034"/>
    </source>
</evidence>
<feature type="region of interest" description="Disordered" evidence="9">
    <location>
        <begin position="1"/>
        <end position="25"/>
    </location>
</feature>
<evidence type="ECO:0008006" key="12">
    <source>
        <dbReference type="Google" id="ProtNLM"/>
    </source>
</evidence>
<dbReference type="GO" id="GO:0016051">
    <property type="term" value="P:carbohydrate biosynthetic process"/>
    <property type="evidence" value="ECO:0007669"/>
    <property type="project" value="InterPro"/>
</dbReference>
<sequence length="558" mass="63907">MSSRLRVRRDGGNPNPIAPSSSGASYRPILAPYSVSTTENPASIQQNPPNLNHSNSTSNNNLHNSHHLDMNPQEYVQQNNYHYSNQWKPNNNNPNNSNNNAYSIPFMKIPLSITHLIIVSVGFTLFFIVLFSSSSSHPSSSANTNSSQNENTFIPQQQHRSNVDSTNSIHSQSPYEAHSSSKKQFGSTHYQHTQHGSAENHDFLSAIHDENEHNSNSEPNQLSHHGDHQRTGIVESNQDISIDQDEDHHQQENSEHDQEPLHGDGLEMEKKKMRIAEDGFASDFVFTREPIFQAPSSKLRDKLAGRALIPSVIPDAEDILKQRYASRIIVSEKSKMLYCPVPKAGNSNWKVLIRKHEGFANYRQLDIANNKNLNGLKYLHQMDPHQIDAILNDPSWFRFAIVRNPYERHLSAYLNKFVQKHVSSAEYKLFYKQLTSYNISDEQIEQSNKPTFLEFTQRIASRRPEYMNEHWAPQHYICGFGMIPYDFIGRLETIADDSNVVFEALGWENEVFPSQKQIGFVSSGANKKLDEFYDDQVFQEVSSKFSRDFDILQYTRHT</sequence>
<keyword evidence="6" id="KW-0333">Golgi apparatus</keyword>
<feature type="region of interest" description="Disordered" evidence="9">
    <location>
        <begin position="157"/>
        <end position="196"/>
    </location>
</feature>
<feature type="compositionally biased region" description="Polar residues" evidence="9">
    <location>
        <begin position="37"/>
        <end position="49"/>
    </location>
</feature>
<feature type="compositionally biased region" description="Polar residues" evidence="9">
    <location>
        <begin position="157"/>
        <end position="174"/>
    </location>
</feature>
<evidence type="ECO:0000256" key="5">
    <source>
        <dbReference type="ARBA" id="ARBA00022989"/>
    </source>
</evidence>
<dbReference type="AlphaFoldDB" id="A0A7S0ZJ04"/>
<name>A0A7S0ZJ04_9RHOD</name>
<dbReference type="GO" id="GO:0008146">
    <property type="term" value="F:sulfotransferase activity"/>
    <property type="evidence" value="ECO:0007669"/>
    <property type="project" value="InterPro"/>
</dbReference>
<evidence type="ECO:0000256" key="9">
    <source>
        <dbReference type="SAM" id="MobiDB-lite"/>
    </source>
</evidence>
<accession>A0A7S0ZJ04</accession>
<evidence type="ECO:0000256" key="3">
    <source>
        <dbReference type="ARBA" id="ARBA00022679"/>
    </source>
</evidence>
<evidence type="ECO:0000313" key="11">
    <source>
        <dbReference type="EMBL" id="CAD8823319.1"/>
    </source>
</evidence>
<feature type="compositionally biased region" description="Polar residues" evidence="9">
    <location>
        <begin position="182"/>
        <end position="196"/>
    </location>
</feature>
<keyword evidence="8" id="KW-0325">Glycoprotein</keyword>
<evidence type="ECO:0000256" key="10">
    <source>
        <dbReference type="SAM" id="Phobius"/>
    </source>
</evidence>
<keyword evidence="7 10" id="KW-0472">Membrane</keyword>
<evidence type="ECO:0000256" key="7">
    <source>
        <dbReference type="ARBA" id="ARBA00023136"/>
    </source>
</evidence>
<organism evidence="11">
    <name type="scientific">Timspurckia oligopyrenoides</name>
    <dbReference type="NCBI Taxonomy" id="708627"/>
    <lineage>
        <taxon>Eukaryota</taxon>
        <taxon>Rhodophyta</taxon>
        <taxon>Bangiophyceae</taxon>
        <taxon>Porphyridiales</taxon>
        <taxon>Porphyridiaceae</taxon>
        <taxon>Timspurckia</taxon>
    </lineage>
</organism>
<feature type="compositionally biased region" description="Low complexity" evidence="9">
    <location>
        <begin position="50"/>
        <end position="63"/>
    </location>
</feature>
<comment type="similarity">
    <text evidence="2">Belongs to the sulfotransferase 2 family.</text>
</comment>
<evidence type="ECO:0000256" key="4">
    <source>
        <dbReference type="ARBA" id="ARBA00022692"/>
    </source>
</evidence>
<dbReference type="EMBL" id="HBFP01010726">
    <property type="protein sequence ID" value="CAD8823319.1"/>
    <property type="molecule type" value="Transcribed_RNA"/>
</dbReference>
<dbReference type="PANTHER" id="PTHR12137:SF54">
    <property type="entry name" value="CARBOHYDRATE SULFOTRANSFERASE"/>
    <property type="match status" value="1"/>
</dbReference>
<evidence type="ECO:0000256" key="8">
    <source>
        <dbReference type="ARBA" id="ARBA00023180"/>
    </source>
</evidence>
<feature type="compositionally biased region" description="Basic and acidic residues" evidence="9">
    <location>
        <begin position="246"/>
        <end position="263"/>
    </location>
</feature>
<comment type="subcellular location">
    <subcellularLocation>
        <location evidence="1">Golgi apparatus membrane</location>
        <topology evidence="1">Single-pass type II membrane protein</topology>
    </subcellularLocation>
</comment>
<dbReference type="GO" id="GO:0000139">
    <property type="term" value="C:Golgi membrane"/>
    <property type="evidence" value="ECO:0007669"/>
    <property type="project" value="UniProtKB-SubCell"/>
</dbReference>
<proteinExistence type="inferred from homology"/>
<feature type="region of interest" description="Disordered" evidence="9">
    <location>
        <begin position="244"/>
        <end position="263"/>
    </location>
</feature>
<dbReference type="Pfam" id="PF03567">
    <property type="entry name" value="Sulfotransfer_2"/>
    <property type="match status" value="1"/>
</dbReference>
<dbReference type="InterPro" id="IPR018011">
    <property type="entry name" value="Carb_sulfotrans_8-10"/>
</dbReference>
<keyword evidence="4 10" id="KW-0812">Transmembrane</keyword>